<dbReference type="AlphaFoldDB" id="A0A915JY35"/>
<accession>A0A915JY35</accession>
<keyword evidence="1" id="KW-0677">Repeat</keyword>
<evidence type="ECO:0000259" key="3">
    <source>
        <dbReference type="SMART" id="SM01088"/>
    </source>
</evidence>
<keyword evidence="2" id="KW-0812">Transmembrane</keyword>
<dbReference type="WBParaSite" id="nRc.2.0.1.t31366-RA">
    <property type="protein sequence ID" value="nRc.2.0.1.t31366-RA"/>
    <property type="gene ID" value="nRc.2.0.1.g31366"/>
</dbReference>
<sequence length="83" mass="9192">MRNCDGEEESAVDLSILSTKKSVFLTTVLSTVCLLSCVIILPMFCTYVQRTKANMLDQVEFCKVSKWDCGFSGRLEAGFIKAA</sequence>
<keyword evidence="4" id="KW-1185">Reference proteome</keyword>
<keyword evidence="2" id="KW-0472">Membrane</keyword>
<keyword evidence="2" id="KW-1133">Transmembrane helix</keyword>
<proteinExistence type="predicted"/>
<evidence type="ECO:0000313" key="5">
    <source>
        <dbReference type="WBParaSite" id="nRc.2.0.1.t31366-RA"/>
    </source>
</evidence>
<dbReference type="GO" id="GO:0042302">
    <property type="term" value="F:structural constituent of cuticle"/>
    <property type="evidence" value="ECO:0007669"/>
    <property type="project" value="InterPro"/>
</dbReference>
<feature type="domain" description="Nematode cuticle collagen N-terminal" evidence="3">
    <location>
        <begin position="21"/>
        <end position="65"/>
    </location>
</feature>
<evidence type="ECO:0000256" key="2">
    <source>
        <dbReference type="SAM" id="Phobius"/>
    </source>
</evidence>
<reference evidence="5" key="1">
    <citation type="submission" date="2022-11" db="UniProtKB">
        <authorList>
            <consortium name="WormBaseParasite"/>
        </authorList>
    </citation>
    <scope>IDENTIFICATION</scope>
</reference>
<protein>
    <submittedName>
        <fullName evidence="5">Nematode cuticle collagen N-terminal domain-containing protein</fullName>
    </submittedName>
</protein>
<dbReference type="Proteomes" id="UP000887565">
    <property type="component" value="Unplaced"/>
</dbReference>
<name>A0A915JY35_ROMCU</name>
<evidence type="ECO:0000256" key="1">
    <source>
        <dbReference type="ARBA" id="ARBA00022737"/>
    </source>
</evidence>
<dbReference type="Pfam" id="PF01484">
    <property type="entry name" value="Col_cuticle_N"/>
    <property type="match status" value="1"/>
</dbReference>
<feature type="transmembrane region" description="Helical" evidence="2">
    <location>
        <begin position="23"/>
        <end position="48"/>
    </location>
</feature>
<evidence type="ECO:0000313" key="4">
    <source>
        <dbReference type="Proteomes" id="UP000887565"/>
    </source>
</evidence>
<dbReference type="InterPro" id="IPR002486">
    <property type="entry name" value="Col_cuticle_N"/>
</dbReference>
<organism evidence="4 5">
    <name type="scientific">Romanomermis culicivorax</name>
    <name type="common">Nematode worm</name>
    <dbReference type="NCBI Taxonomy" id="13658"/>
    <lineage>
        <taxon>Eukaryota</taxon>
        <taxon>Metazoa</taxon>
        <taxon>Ecdysozoa</taxon>
        <taxon>Nematoda</taxon>
        <taxon>Enoplea</taxon>
        <taxon>Dorylaimia</taxon>
        <taxon>Mermithida</taxon>
        <taxon>Mermithoidea</taxon>
        <taxon>Mermithidae</taxon>
        <taxon>Romanomermis</taxon>
    </lineage>
</organism>
<dbReference type="SMART" id="SM01088">
    <property type="entry name" value="Col_cuticle_N"/>
    <property type="match status" value="1"/>
</dbReference>